<comment type="caution">
    <text evidence="1">The sequence shown here is derived from an EMBL/GenBank/DDBJ whole genome shotgun (WGS) entry which is preliminary data.</text>
</comment>
<organism evidence="1 2">
    <name type="scientific">Ceratocystis fimbriata CBS 114723</name>
    <dbReference type="NCBI Taxonomy" id="1035309"/>
    <lineage>
        <taxon>Eukaryota</taxon>
        <taxon>Fungi</taxon>
        <taxon>Dikarya</taxon>
        <taxon>Ascomycota</taxon>
        <taxon>Pezizomycotina</taxon>
        <taxon>Sordariomycetes</taxon>
        <taxon>Hypocreomycetidae</taxon>
        <taxon>Microascales</taxon>
        <taxon>Ceratocystidaceae</taxon>
        <taxon>Ceratocystis</taxon>
    </lineage>
</organism>
<dbReference type="AlphaFoldDB" id="A0A2C5WTY9"/>
<reference evidence="1 2" key="2">
    <citation type="journal article" date="2013" name="IMA Fungus">
        <title>IMA Genome-F 1: Ceratocystis fimbriata: Draft nuclear genome sequence for the plant pathogen, Ceratocystis fimbriata.</title>
        <authorList>
            <person name="Wilken P.M."/>
            <person name="Steenkamp E.T."/>
            <person name="Wingfield M.J."/>
            <person name="de Beer Z.W."/>
            <person name="Wingfield B.D."/>
        </authorList>
    </citation>
    <scope>NUCLEOTIDE SEQUENCE [LARGE SCALE GENOMIC DNA]</scope>
    <source>
        <strain evidence="1 2">CBS 114723</strain>
    </source>
</reference>
<evidence type="ECO:0000313" key="2">
    <source>
        <dbReference type="Proteomes" id="UP000222788"/>
    </source>
</evidence>
<name>A0A2C5WTY9_9PEZI</name>
<reference evidence="1 2" key="1">
    <citation type="journal article" date="2013" name="Fungal Biol.">
        <title>Analysis of microsatellite markers in the genome of the plant pathogen Ceratocystis fimbriata.</title>
        <authorList>
            <person name="Simpson M.C."/>
            <person name="Wilken P.M."/>
            <person name="Coetzee M.P."/>
            <person name="Wingfield M.J."/>
            <person name="Wingfield B.D."/>
        </authorList>
    </citation>
    <scope>NUCLEOTIDE SEQUENCE [LARGE SCALE GENOMIC DNA]</scope>
    <source>
        <strain evidence="1 2">CBS 114723</strain>
    </source>
</reference>
<dbReference type="EMBL" id="APWK03000197">
    <property type="protein sequence ID" value="PHH49487.1"/>
    <property type="molecule type" value="Genomic_DNA"/>
</dbReference>
<gene>
    <name evidence="1" type="ORF">CFIMG_006390RA</name>
</gene>
<protein>
    <submittedName>
        <fullName evidence="1">Uncharacterized protein</fullName>
    </submittedName>
</protein>
<dbReference type="Proteomes" id="UP000222788">
    <property type="component" value="Unassembled WGS sequence"/>
</dbReference>
<evidence type="ECO:0000313" key="1">
    <source>
        <dbReference type="EMBL" id="PHH49487.1"/>
    </source>
</evidence>
<sequence>MSDFVDPRQVSQVFNYGHDFRGYSDFWILTDAVSLPSLNNHDSGDTTFCESNSIRYLCPYYIFDSNTYYKCLHVENQTFSRLLQHFCRAYMNWCDCCKQPFHTPHDLQTHLNKKDCPPRAEFPVGYLNRTIRDRSLTSSAVAGMSDQDKLCHIFTTLFKCEPPTGAYFKFHSPPLSEAYGRAKLETTVRHMTDMIARLGGSQLLSSQNSVSLLLHLLRVASHGPMNPTETQRRELSRLSREKAQGGLSPTPQLALHVPDAFVVSDEDVAQAHVTIQYYAGLPVETMGLEFINFQSVVGAPFEPQDSFDVHENDSPFVPDIPHDDEDTNFEYQVWLTSDPF</sequence>
<proteinExistence type="predicted"/>
<keyword evidence="2" id="KW-1185">Reference proteome</keyword>
<accession>A0A2C5WTY9</accession>